<dbReference type="InterPro" id="IPR025441">
    <property type="entry name" value="DUF4181"/>
</dbReference>
<name>A0ABU9K6L2_9BACI</name>
<gene>
    <name evidence="2" type="ORF">AAEO50_05495</name>
</gene>
<organism evidence="2 3">
    <name type="scientific">Rossellomorea oryzaecorticis</name>
    <dbReference type="NCBI Taxonomy" id="1396505"/>
    <lineage>
        <taxon>Bacteria</taxon>
        <taxon>Bacillati</taxon>
        <taxon>Bacillota</taxon>
        <taxon>Bacilli</taxon>
        <taxon>Bacillales</taxon>
        <taxon>Bacillaceae</taxon>
        <taxon>Rossellomorea</taxon>
    </lineage>
</organism>
<evidence type="ECO:0000313" key="3">
    <source>
        <dbReference type="Proteomes" id="UP001389717"/>
    </source>
</evidence>
<comment type="caution">
    <text evidence="2">The sequence shown here is derived from an EMBL/GenBank/DDBJ whole genome shotgun (WGS) entry which is preliminary data.</text>
</comment>
<evidence type="ECO:0000256" key="1">
    <source>
        <dbReference type="SAM" id="Phobius"/>
    </source>
</evidence>
<dbReference type="EMBL" id="JBBYAF010000007">
    <property type="protein sequence ID" value="MEL3971731.1"/>
    <property type="molecule type" value="Genomic_DNA"/>
</dbReference>
<proteinExistence type="predicted"/>
<keyword evidence="3" id="KW-1185">Reference proteome</keyword>
<protein>
    <submittedName>
        <fullName evidence="2">DUF4181 domain-containing protein</fullName>
    </submittedName>
</protein>
<evidence type="ECO:0000313" key="2">
    <source>
        <dbReference type="EMBL" id="MEL3971731.1"/>
    </source>
</evidence>
<feature type="transmembrane region" description="Helical" evidence="1">
    <location>
        <begin position="92"/>
        <end position="112"/>
    </location>
</feature>
<reference evidence="2 3" key="1">
    <citation type="submission" date="2024-04" db="EMBL/GenBank/DDBJ databases">
        <title>Bacillus oryzaecorticis sp. nov., a moderately halophilic bacterium isolated from rice husks.</title>
        <authorList>
            <person name="Zhu H.-S."/>
        </authorList>
    </citation>
    <scope>NUCLEOTIDE SEQUENCE [LARGE SCALE GENOMIC DNA]</scope>
    <source>
        <strain evidence="2 3">ZC255</strain>
    </source>
</reference>
<feature type="transmembrane region" description="Helical" evidence="1">
    <location>
        <begin position="51"/>
        <end position="80"/>
    </location>
</feature>
<sequence>MVTFFIYLAAFAAVYFIFEKIARRTWGIPKQREPGIHGGNTLHTWGLRIGWAVFFVTAVFSGSGLLPAIILIMIWSFHAFMQWKYHKAQREYMITLLGLGFFIIFIAVGYTFDLLI</sequence>
<accession>A0ABU9K6L2</accession>
<keyword evidence="1" id="KW-0812">Transmembrane</keyword>
<dbReference type="RefSeq" id="WP_341981312.1">
    <property type="nucleotide sequence ID" value="NZ_JBBYAF010000007.1"/>
</dbReference>
<keyword evidence="1" id="KW-0472">Membrane</keyword>
<dbReference type="Proteomes" id="UP001389717">
    <property type="component" value="Unassembled WGS sequence"/>
</dbReference>
<dbReference type="Pfam" id="PF13789">
    <property type="entry name" value="DUF4181"/>
    <property type="match status" value="1"/>
</dbReference>
<keyword evidence="1" id="KW-1133">Transmembrane helix</keyword>